<dbReference type="GO" id="GO:0016747">
    <property type="term" value="F:acyltransferase activity, transferring groups other than amino-acyl groups"/>
    <property type="evidence" value="ECO:0007669"/>
    <property type="project" value="InterPro"/>
</dbReference>
<organism evidence="2 3">
    <name type="scientific">Phyllotreta striolata</name>
    <name type="common">Striped flea beetle</name>
    <name type="synonym">Crioceris striolata</name>
    <dbReference type="NCBI Taxonomy" id="444603"/>
    <lineage>
        <taxon>Eukaryota</taxon>
        <taxon>Metazoa</taxon>
        <taxon>Ecdysozoa</taxon>
        <taxon>Arthropoda</taxon>
        <taxon>Hexapoda</taxon>
        <taxon>Insecta</taxon>
        <taxon>Pterygota</taxon>
        <taxon>Neoptera</taxon>
        <taxon>Endopterygota</taxon>
        <taxon>Coleoptera</taxon>
        <taxon>Polyphaga</taxon>
        <taxon>Cucujiformia</taxon>
        <taxon>Chrysomeloidea</taxon>
        <taxon>Chrysomelidae</taxon>
        <taxon>Galerucinae</taxon>
        <taxon>Alticini</taxon>
        <taxon>Phyllotreta</taxon>
    </lineage>
</organism>
<dbReference type="PROSITE" id="PS51186">
    <property type="entry name" value="GNAT"/>
    <property type="match status" value="1"/>
</dbReference>
<dbReference type="InterPro" id="IPR000182">
    <property type="entry name" value="GNAT_dom"/>
</dbReference>
<feature type="domain" description="N-acetyltransferase" evidence="1">
    <location>
        <begin position="172"/>
        <end position="301"/>
    </location>
</feature>
<keyword evidence="3" id="KW-1185">Reference proteome</keyword>
<dbReference type="OrthoDB" id="61870at2759"/>
<sequence>MSNRAANKPTECLFEVADNDLRTLSDMYRNNEQNPCVTSLIDNGFRIREMVKGYPMRFASPLASWRDTGTFISSIEFDRCVEVGVYTLHPDRPEESANAVFSGLMFTKRVNFDSARRPVVFKEIHEGLMPVVRRVIKRKRARIAKEERCRTFKMIKEEALQFEISVPDEENVEVKPLSDVHAFAVLGNWPHGLTGEDVPRTLIDVNGGYGAFTGDGQLASWALKTMAGQVGFVQTAERYQRRGFASAVVKTLCKELASEGVHPCAVVRADDAASHNFFDNLGFKAVNTCYDVYLRARSEDEGAGSSRT</sequence>
<dbReference type="PANTHER" id="PTHR20958:SF6">
    <property type="entry name" value="GLYCINE N-ACYLTRANSFERASE-LIKE PROTEIN"/>
    <property type="match status" value="1"/>
</dbReference>
<dbReference type="Proteomes" id="UP001153712">
    <property type="component" value="Chromosome 6"/>
</dbReference>
<evidence type="ECO:0000259" key="1">
    <source>
        <dbReference type="PROSITE" id="PS51186"/>
    </source>
</evidence>
<dbReference type="Pfam" id="PF08445">
    <property type="entry name" value="FR47"/>
    <property type="match status" value="1"/>
</dbReference>
<dbReference type="AlphaFoldDB" id="A0A9N9XQD2"/>
<gene>
    <name evidence="2" type="ORF">PHYEVI_LOCUS9614</name>
</gene>
<dbReference type="InterPro" id="IPR013653">
    <property type="entry name" value="GCN5-like_dom"/>
</dbReference>
<dbReference type="EMBL" id="OU900099">
    <property type="protein sequence ID" value="CAG9863320.1"/>
    <property type="molecule type" value="Genomic_DNA"/>
</dbReference>
<reference evidence="2" key="1">
    <citation type="submission" date="2022-01" db="EMBL/GenBank/DDBJ databases">
        <authorList>
            <person name="King R."/>
        </authorList>
    </citation>
    <scope>NUCLEOTIDE SEQUENCE</scope>
</reference>
<evidence type="ECO:0000313" key="3">
    <source>
        <dbReference type="Proteomes" id="UP001153712"/>
    </source>
</evidence>
<name>A0A9N9XQD2_PHYSR</name>
<dbReference type="Gene3D" id="3.40.630.30">
    <property type="match status" value="2"/>
</dbReference>
<dbReference type="InterPro" id="IPR016181">
    <property type="entry name" value="Acyl_CoA_acyltransferase"/>
</dbReference>
<dbReference type="SUPFAM" id="SSF55729">
    <property type="entry name" value="Acyl-CoA N-acyltransferases (Nat)"/>
    <property type="match status" value="1"/>
</dbReference>
<evidence type="ECO:0000313" key="2">
    <source>
        <dbReference type="EMBL" id="CAG9863320.1"/>
    </source>
</evidence>
<dbReference type="InterPro" id="IPR053225">
    <property type="entry name" value="Acyl-CoA_N-acyltransferase"/>
</dbReference>
<protein>
    <recommendedName>
        <fullName evidence="1">N-acetyltransferase domain-containing protein</fullName>
    </recommendedName>
</protein>
<dbReference type="PANTHER" id="PTHR20958">
    <property type="entry name" value="GLYCINE N-ACYLTRANSFERASE-LIKE PROTEIN"/>
    <property type="match status" value="1"/>
</dbReference>
<proteinExistence type="predicted"/>
<accession>A0A9N9XQD2</accession>